<name>X1JNU8_9ZZZZ</name>
<feature type="transmembrane region" description="Helical" evidence="6">
    <location>
        <begin position="138"/>
        <end position="163"/>
    </location>
</feature>
<dbReference type="PANTHER" id="PTHR11101:SF80">
    <property type="entry name" value="PHOSPHATE TRANSPORTER"/>
    <property type="match status" value="1"/>
</dbReference>
<keyword evidence="2" id="KW-0813">Transport</keyword>
<feature type="transmembrane region" description="Helical" evidence="6">
    <location>
        <begin position="254"/>
        <end position="277"/>
    </location>
</feature>
<keyword evidence="3 6" id="KW-0812">Transmembrane</keyword>
<dbReference type="GO" id="GO:0016020">
    <property type="term" value="C:membrane"/>
    <property type="evidence" value="ECO:0007669"/>
    <property type="project" value="UniProtKB-SubCell"/>
</dbReference>
<keyword evidence="4 6" id="KW-1133">Transmembrane helix</keyword>
<dbReference type="AlphaFoldDB" id="X1JNU8"/>
<evidence type="ECO:0000256" key="3">
    <source>
        <dbReference type="ARBA" id="ARBA00022692"/>
    </source>
</evidence>
<comment type="caution">
    <text evidence="7">The sequence shown here is derived from an EMBL/GenBank/DDBJ whole genome shotgun (WGS) entry which is preliminary data.</text>
</comment>
<evidence type="ECO:0000256" key="1">
    <source>
        <dbReference type="ARBA" id="ARBA00004141"/>
    </source>
</evidence>
<dbReference type="EMBL" id="BARV01000251">
    <property type="protein sequence ID" value="GAH95747.1"/>
    <property type="molecule type" value="Genomic_DNA"/>
</dbReference>
<evidence type="ECO:0008006" key="8">
    <source>
        <dbReference type="Google" id="ProtNLM"/>
    </source>
</evidence>
<dbReference type="PANTHER" id="PTHR11101">
    <property type="entry name" value="PHOSPHATE TRANSPORTER"/>
    <property type="match status" value="1"/>
</dbReference>
<protein>
    <recommendedName>
        <fullName evidence="8">Phosphate transporter</fullName>
    </recommendedName>
</protein>
<keyword evidence="5 6" id="KW-0472">Membrane</keyword>
<feature type="transmembrane region" description="Helical" evidence="6">
    <location>
        <begin position="315"/>
        <end position="336"/>
    </location>
</feature>
<feature type="transmembrane region" description="Helical" evidence="6">
    <location>
        <begin position="43"/>
        <end position="63"/>
    </location>
</feature>
<reference evidence="7" key="1">
    <citation type="journal article" date="2014" name="Front. Microbiol.">
        <title>High frequency of phylogenetically diverse reductive dehalogenase-homologous genes in deep subseafloor sedimentary metagenomes.</title>
        <authorList>
            <person name="Kawai M."/>
            <person name="Futagami T."/>
            <person name="Toyoda A."/>
            <person name="Takaki Y."/>
            <person name="Nishi S."/>
            <person name="Hori S."/>
            <person name="Arai W."/>
            <person name="Tsubouchi T."/>
            <person name="Morono Y."/>
            <person name="Uchiyama I."/>
            <person name="Ito T."/>
            <person name="Fujiyama A."/>
            <person name="Inagaki F."/>
            <person name="Takami H."/>
        </authorList>
    </citation>
    <scope>NUCLEOTIDE SEQUENCE</scope>
    <source>
        <strain evidence="7">Expedition CK06-06</strain>
    </source>
</reference>
<proteinExistence type="predicted"/>
<feature type="transmembrane region" description="Helical" evidence="6">
    <location>
        <begin position="219"/>
        <end position="242"/>
    </location>
</feature>
<sequence length="338" mass="34389">MIEFIAVVALLAGFYVAWNIGANDSANCVGAAVGGRILSHRHAIVIVILFVLLGAVLEGWKNMKTVGEAIVIGSGGVNPLSNIPQAAIAALLAAGVWVTIATTRGLPVSTSQSMVGAVIGAGLLISYTQPGIGASVQFGVLGTIAIAWVLNPFIAALLAFILLKALGPPLRKIRNIVLLNQVLTILVIVASASAAYALGANDVGASTGAVYAFFGGGGLDFRVMMLIGLFGGVALAVGVLTYSRKVMHTVSTGITRLDALTAFAAQVGAALTVWSFVQFRIPVSTTQAIVGAVAGAGLVKGAAAVSGRKLGHIGIAWALTPAITCVFSFLLGWLFLSV</sequence>
<organism evidence="7">
    <name type="scientific">marine sediment metagenome</name>
    <dbReference type="NCBI Taxonomy" id="412755"/>
    <lineage>
        <taxon>unclassified sequences</taxon>
        <taxon>metagenomes</taxon>
        <taxon>ecological metagenomes</taxon>
    </lineage>
</organism>
<feature type="transmembrane region" description="Helical" evidence="6">
    <location>
        <begin position="83"/>
        <end position="102"/>
    </location>
</feature>
<evidence type="ECO:0000313" key="7">
    <source>
        <dbReference type="EMBL" id="GAH95747.1"/>
    </source>
</evidence>
<feature type="transmembrane region" description="Helical" evidence="6">
    <location>
        <begin position="283"/>
        <end position="303"/>
    </location>
</feature>
<evidence type="ECO:0000256" key="2">
    <source>
        <dbReference type="ARBA" id="ARBA00022448"/>
    </source>
</evidence>
<dbReference type="InterPro" id="IPR001204">
    <property type="entry name" value="Phos_transporter"/>
</dbReference>
<feature type="transmembrane region" description="Helical" evidence="6">
    <location>
        <begin position="175"/>
        <end position="199"/>
    </location>
</feature>
<dbReference type="Pfam" id="PF01384">
    <property type="entry name" value="PHO4"/>
    <property type="match status" value="2"/>
</dbReference>
<feature type="transmembrane region" description="Helical" evidence="6">
    <location>
        <begin position="114"/>
        <end position="132"/>
    </location>
</feature>
<gene>
    <name evidence="7" type="ORF">S06H3_01087</name>
</gene>
<evidence type="ECO:0000256" key="4">
    <source>
        <dbReference type="ARBA" id="ARBA00022989"/>
    </source>
</evidence>
<dbReference type="GO" id="GO:0035435">
    <property type="term" value="P:phosphate ion transmembrane transport"/>
    <property type="evidence" value="ECO:0007669"/>
    <property type="project" value="TreeGrafter"/>
</dbReference>
<comment type="subcellular location">
    <subcellularLocation>
        <location evidence="1">Membrane</location>
        <topology evidence="1">Multi-pass membrane protein</topology>
    </subcellularLocation>
</comment>
<accession>X1JNU8</accession>
<evidence type="ECO:0000256" key="6">
    <source>
        <dbReference type="SAM" id="Phobius"/>
    </source>
</evidence>
<evidence type="ECO:0000256" key="5">
    <source>
        <dbReference type="ARBA" id="ARBA00023136"/>
    </source>
</evidence>
<dbReference type="GO" id="GO:0005315">
    <property type="term" value="F:phosphate transmembrane transporter activity"/>
    <property type="evidence" value="ECO:0007669"/>
    <property type="project" value="InterPro"/>
</dbReference>